<organism evidence="1 2">
    <name type="scientific">Colwellia psychrerythraea (strain 34H / ATCC BAA-681)</name>
    <name type="common">Vibrio psychroerythus</name>
    <dbReference type="NCBI Taxonomy" id="167879"/>
    <lineage>
        <taxon>Bacteria</taxon>
        <taxon>Pseudomonadati</taxon>
        <taxon>Pseudomonadota</taxon>
        <taxon>Gammaproteobacteria</taxon>
        <taxon>Alteromonadales</taxon>
        <taxon>Colwelliaceae</taxon>
        <taxon>Colwellia</taxon>
    </lineage>
</organism>
<reference evidence="1" key="1">
    <citation type="journal article" date="2005" name="Proc. Natl. Acad. Sci. U.S.A.">
        <title>The psychrophilic lifestyle as revealed by the genome sequence of Colwellia psychrerythraea 34H through genomic and proteomic analyses.</title>
        <authorList>
            <person name="Methe B.A."/>
            <person name="Nelson K.E."/>
            <person name="Deming J.W."/>
            <person name="Momen B."/>
            <person name="Melamud E."/>
            <person name="Zhang X."/>
            <person name="Moult J."/>
            <person name="Madupu R."/>
            <person name="Nelson W.C."/>
            <person name="Dodson R.J."/>
            <person name="Brinkac L.M."/>
            <person name="Daugherty S.C."/>
            <person name="Durkin A.S."/>
            <person name="DeBoy R.T."/>
            <person name="Kolonay J.F."/>
            <person name="Sullivan S.A."/>
            <person name="Zhou L."/>
            <person name="Davidsen T.M."/>
            <person name="Wu M."/>
            <person name="Huston A.L."/>
            <person name="Lewis M."/>
            <person name="Weaver B."/>
            <person name="Weidman J.F."/>
            <person name="Khouri H."/>
            <person name="Utterback T.R."/>
            <person name="Feldblyum T.V."/>
            <person name="Fraser C.M."/>
        </authorList>
    </citation>
    <scope>NUCLEOTIDE SEQUENCE [LARGE SCALE GENOMIC DNA]</scope>
    <source>
        <strain evidence="1">34H</strain>
    </source>
</reference>
<dbReference type="HOGENOM" id="CLU_2952471_0_0_6"/>
<name>Q484J9_COLP3</name>
<evidence type="ECO:0000313" key="1">
    <source>
        <dbReference type="EMBL" id="AAZ26338.1"/>
    </source>
</evidence>
<proteinExistence type="predicted"/>
<dbReference type="KEGG" id="cps:CPS_1785"/>
<protein>
    <submittedName>
        <fullName evidence="1">Uncharacterized protein</fullName>
    </submittedName>
</protein>
<dbReference type="EMBL" id="CP000083">
    <property type="protein sequence ID" value="AAZ26338.1"/>
    <property type="molecule type" value="Genomic_DNA"/>
</dbReference>
<gene>
    <name evidence="1" type="ordered locus">CPS_1785</name>
</gene>
<accession>Q484J9</accession>
<dbReference type="AlphaFoldDB" id="Q484J9"/>
<sequence>MVLCLKVSSLAYCFLNLRAAKPIMPNAKIARVEGSGTDVIPVVLISYEPGALKVATSKV</sequence>
<evidence type="ECO:0000313" key="2">
    <source>
        <dbReference type="Proteomes" id="UP000000547"/>
    </source>
</evidence>
<dbReference type="Proteomes" id="UP000000547">
    <property type="component" value="Chromosome"/>
</dbReference>